<protein>
    <submittedName>
        <fullName evidence="3">Uncharacterized protein</fullName>
    </submittedName>
</protein>
<feature type="transmembrane region" description="Helical" evidence="1">
    <location>
        <begin position="5"/>
        <end position="20"/>
    </location>
</feature>
<dbReference type="EMBL" id="DTBD01000008">
    <property type="protein sequence ID" value="HGQ63853.1"/>
    <property type="molecule type" value="Genomic_DNA"/>
</dbReference>
<keyword evidence="1" id="KW-0472">Membrane</keyword>
<evidence type="ECO:0000313" key="3">
    <source>
        <dbReference type="EMBL" id="HGQ63853.1"/>
    </source>
</evidence>
<comment type="caution">
    <text evidence="3">The sequence shown here is derived from an EMBL/GenBank/DDBJ whole genome shotgun (WGS) entry which is preliminary data.</text>
</comment>
<organism evidence="3">
    <name type="scientific">Ignisphaera aggregans</name>
    <dbReference type="NCBI Taxonomy" id="334771"/>
    <lineage>
        <taxon>Archaea</taxon>
        <taxon>Thermoproteota</taxon>
        <taxon>Thermoprotei</taxon>
        <taxon>Desulfurococcales</taxon>
        <taxon>Desulfurococcaceae</taxon>
        <taxon>Ignisphaera</taxon>
    </lineage>
</organism>
<gene>
    <name evidence="3" type="ORF">ENU08_01230</name>
    <name evidence="2" type="ORF">ENU41_05575</name>
</gene>
<keyword evidence="1" id="KW-1133">Transmembrane helix</keyword>
<dbReference type="EMBL" id="DTCK01000036">
    <property type="protein sequence ID" value="HGQ36132.1"/>
    <property type="molecule type" value="Genomic_DNA"/>
</dbReference>
<evidence type="ECO:0000256" key="1">
    <source>
        <dbReference type="SAM" id="Phobius"/>
    </source>
</evidence>
<sequence length="92" mass="10269">MSMYFVALSLLAIISGYLWYKTRVGNRYRLDILALISSGAAVMFLIDSLYSYLGGEGFAEFSVDSLILSIILSLTATIIWLIVLAIKRLQQL</sequence>
<accession>A0A7C4JKA6</accession>
<keyword evidence="1" id="KW-0812">Transmembrane</keyword>
<proteinExistence type="predicted"/>
<reference evidence="3" key="1">
    <citation type="journal article" date="2020" name="mSystems">
        <title>Genome- and Community-Level Interaction Insights into Carbon Utilization and Element Cycling Functions of Hydrothermarchaeota in Hydrothermal Sediment.</title>
        <authorList>
            <person name="Zhou Z."/>
            <person name="Liu Y."/>
            <person name="Xu W."/>
            <person name="Pan J."/>
            <person name="Luo Z.H."/>
            <person name="Li M."/>
        </authorList>
    </citation>
    <scope>NUCLEOTIDE SEQUENCE [LARGE SCALE GENOMIC DNA]</scope>
    <source>
        <strain evidence="3">SpSt-637</strain>
        <strain evidence="2">SpSt-667</strain>
    </source>
</reference>
<dbReference type="AlphaFoldDB" id="A0A7C4JKA6"/>
<feature type="transmembrane region" description="Helical" evidence="1">
    <location>
        <begin position="65"/>
        <end position="86"/>
    </location>
</feature>
<name>A0A7C4JKA6_9CREN</name>
<evidence type="ECO:0000313" key="2">
    <source>
        <dbReference type="EMBL" id="HGQ36132.1"/>
    </source>
</evidence>
<feature type="transmembrane region" description="Helical" evidence="1">
    <location>
        <begin position="32"/>
        <end position="53"/>
    </location>
</feature>